<accession>A0A6C0DW77</accession>
<sequence length="208" mass="24724">MIYLIITTSINNRYGAKDQTERQERYLYAINETLKILPHEIKPIIVENNGKRETYLDNFYHHNQRINVFYTENNKQQFKSKGANELLDIKEVIDRYGIKDDDIIIKLTGRYRALSPKFFKEVIENKYDAFVKFYGTCSLKFEQYDCILGCYALRAKYIKLFNHFSIDNYKSAEIAFARYVRFCGANIKEIENLDVECIFAEDLRRLVV</sequence>
<name>A0A6C0DW77_9ZZZZ</name>
<reference evidence="1" key="1">
    <citation type="journal article" date="2020" name="Nature">
        <title>Giant virus diversity and host interactions through global metagenomics.</title>
        <authorList>
            <person name="Schulz F."/>
            <person name="Roux S."/>
            <person name="Paez-Espino D."/>
            <person name="Jungbluth S."/>
            <person name="Walsh D.A."/>
            <person name="Denef V.J."/>
            <person name="McMahon K.D."/>
            <person name="Konstantinidis K.T."/>
            <person name="Eloe-Fadrosh E.A."/>
            <person name="Kyrpides N.C."/>
            <person name="Woyke T."/>
        </authorList>
    </citation>
    <scope>NUCLEOTIDE SEQUENCE</scope>
    <source>
        <strain evidence="1">GVMAG-M-3300023174-60</strain>
    </source>
</reference>
<organism evidence="1">
    <name type="scientific">viral metagenome</name>
    <dbReference type="NCBI Taxonomy" id="1070528"/>
    <lineage>
        <taxon>unclassified sequences</taxon>
        <taxon>metagenomes</taxon>
        <taxon>organismal metagenomes</taxon>
    </lineage>
</organism>
<evidence type="ECO:0000313" key="1">
    <source>
        <dbReference type="EMBL" id="QHT20279.1"/>
    </source>
</evidence>
<proteinExistence type="predicted"/>
<dbReference type="EMBL" id="MN739677">
    <property type="protein sequence ID" value="QHT20279.1"/>
    <property type="molecule type" value="Genomic_DNA"/>
</dbReference>
<protein>
    <recommendedName>
        <fullName evidence="2">Glycosyltransferase</fullName>
    </recommendedName>
</protein>
<dbReference type="AlphaFoldDB" id="A0A6C0DW77"/>
<evidence type="ECO:0008006" key="2">
    <source>
        <dbReference type="Google" id="ProtNLM"/>
    </source>
</evidence>